<evidence type="ECO:0000256" key="5">
    <source>
        <dbReference type="ARBA" id="ARBA00023136"/>
    </source>
</evidence>
<evidence type="ECO:0000313" key="8">
    <source>
        <dbReference type="EMBL" id="SEL25550.1"/>
    </source>
</evidence>
<accession>A0A1H7NPS8</accession>
<gene>
    <name evidence="8" type="ORF">SAMN05216469_11640</name>
</gene>
<keyword evidence="4 6" id="KW-1133">Transmembrane helix</keyword>
<feature type="transmembrane region" description="Helical" evidence="6">
    <location>
        <begin position="41"/>
        <end position="62"/>
    </location>
</feature>
<organism evidence="8 9">
    <name type="scientific">Ruminococcus albus</name>
    <dbReference type="NCBI Taxonomy" id="1264"/>
    <lineage>
        <taxon>Bacteria</taxon>
        <taxon>Bacillati</taxon>
        <taxon>Bacillota</taxon>
        <taxon>Clostridia</taxon>
        <taxon>Eubacteriales</taxon>
        <taxon>Oscillospiraceae</taxon>
        <taxon>Ruminococcus</taxon>
    </lineage>
</organism>
<evidence type="ECO:0000256" key="2">
    <source>
        <dbReference type="ARBA" id="ARBA00022475"/>
    </source>
</evidence>
<protein>
    <recommendedName>
        <fullName evidence="6">TVP38/TMEM64 family membrane protein</fullName>
    </recommendedName>
</protein>
<feature type="transmembrane region" description="Helical" evidence="6">
    <location>
        <begin position="227"/>
        <end position="247"/>
    </location>
</feature>
<dbReference type="InterPro" id="IPR015414">
    <property type="entry name" value="TMEM64"/>
</dbReference>
<dbReference type="PANTHER" id="PTHR12677">
    <property type="entry name" value="GOLGI APPARATUS MEMBRANE PROTEIN TVP38-RELATED"/>
    <property type="match status" value="1"/>
</dbReference>
<comment type="similarity">
    <text evidence="6">Belongs to the TVP38/TMEM64 family.</text>
</comment>
<dbReference type="PANTHER" id="PTHR12677:SF59">
    <property type="entry name" value="GOLGI APPARATUS MEMBRANE PROTEIN TVP38-RELATED"/>
    <property type="match status" value="1"/>
</dbReference>
<sequence length="262" mass="29934">MKEEKKQHLTEELHHIREEIEIKKDALHEHRKRRNKRRVQIITVIVILVLLTVATLASIPLIRALRTEEGMDKLKETLETKYSGFESMLIFTLIQAVQVIIAVIPPVQIIGGVLFGWFIGFLLSFGGTMLGTFVIFMMVSKFGKPLVEAFVDEKHLKKYKFLEDEAKLIKVLVILYLIPGVPKDIISYIVPLTKVKRRDFFMYVMPCRIPAILMSTTLGSNAIDGNFKTALCIVFAAIVLAIFGFLFKDPIVEKLNKHKHKS</sequence>
<reference evidence="8 9" key="1">
    <citation type="submission" date="2016-10" db="EMBL/GenBank/DDBJ databases">
        <authorList>
            <person name="de Groot N.N."/>
        </authorList>
    </citation>
    <scope>NUCLEOTIDE SEQUENCE [LARGE SCALE GENOMIC DNA]</scope>
    <source>
        <strain evidence="8 9">KH2T6</strain>
    </source>
</reference>
<evidence type="ECO:0000256" key="4">
    <source>
        <dbReference type="ARBA" id="ARBA00022989"/>
    </source>
</evidence>
<feature type="transmembrane region" description="Helical" evidence="6">
    <location>
        <begin position="115"/>
        <end position="139"/>
    </location>
</feature>
<dbReference type="Proteomes" id="UP000186015">
    <property type="component" value="Unassembled WGS sequence"/>
</dbReference>
<evidence type="ECO:0000256" key="3">
    <source>
        <dbReference type="ARBA" id="ARBA00022692"/>
    </source>
</evidence>
<dbReference type="GO" id="GO:0005886">
    <property type="term" value="C:plasma membrane"/>
    <property type="evidence" value="ECO:0007669"/>
    <property type="project" value="UniProtKB-SubCell"/>
</dbReference>
<feature type="transmembrane region" description="Helical" evidence="6">
    <location>
        <begin position="200"/>
        <end position="221"/>
    </location>
</feature>
<keyword evidence="5 6" id="KW-0472">Membrane</keyword>
<keyword evidence="2 6" id="KW-1003">Cell membrane</keyword>
<evidence type="ECO:0000256" key="6">
    <source>
        <dbReference type="RuleBase" id="RU366058"/>
    </source>
</evidence>
<evidence type="ECO:0000259" key="7">
    <source>
        <dbReference type="Pfam" id="PF09335"/>
    </source>
</evidence>
<evidence type="ECO:0000313" key="9">
    <source>
        <dbReference type="Proteomes" id="UP000186015"/>
    </source>
</evidence>
<dbReference type="OrthoDB" id="3173541at2"/>
<name>A0A1H7NPS8_RUMAL</name>
<dbReference type="EMBL" id="FOAT01000016">
    <property type="protein sequence ID" value="SEL25550.1"/>
    <property type="molecule type" value="Genomic_DNA"/>
</dbReference>
<proteinExistence type="inferred from homology"/>
<feature type="transmembrane region" description="Helical" evidence="6">
    <location>
        <begin position="82"/>
        <end position="103"/>
    </location>
</feature>
<evidence type="ECO:0000256" key="1">
    <source>
        <dbReference type="ARBA" id="ARBA00004651"/>
    </source>
</evidence>
<dbReference type="Pfam" id="PF09335">
    <property type="entry name" value="VTT_dom"/>
    <property type="match status" value="1"/>
</dbReference>
<comment type="subcellular location">
    <subcellularLocation>
        <location evidence="1 6">Cell membrane</location>
        <topology evidence="1 6">Multi-pass membrane protein</topology>
    </subcellularLocation>
</comment>
<keyword evidence="3 6" id="KW-0812">Transmembrane</keyword>
<dbReference type="RefSeq" id="WP_074835163.1">
    <property type="nucleotide sequence ID" value="NZ_FOAT01000016.1"/>
</dbReference>
<feature type="domain" description="VTT" evidence="7">
    <location>
        <begin position="107"/>
        <end position="220"/>
    </location>
</feature>
<dbReference type="InterPro" id="IPR032816">
    <property type="entry name" value="VTT_dom"/>
</dbReference>
<feature type="transmembrane region" description="Helical" evidence="6">
    <location>
        <begin position="168"/>
        <end position="188"/>
    </location>
</feature>
<dbReference type="AlphaFoldDB" id="A0A1H7NPS8"/>